<evidence type="ECO:0000313" key="2">
    <source>
        <dbReference type="Proteomes" id="UP000789739"/>
    </source>
</evidence>
<dbReference type="AlphaFoldDB" id="A0A9N9AGJ2"/>
<comment type="caution">
    <text evidence="1">The sequence shown here is derived from an EMBL/GenBank/DDBJ whole genome shotgun (WGS) entry which is preliminary data.</text>
</comment>
<accession>A0A9N9AGJ2</accession>
<reference evidence="1" key="1">
    <citation type="submission" date="2021-06" db="EMBL/GenBank/DDBJ databases">
        <authorList>
            <person name="Kallberg Y."/>
            <person name="Tangrot J."/>
            <person name="Rosling A."/>
        </authorList>
    </citation>
    <scope>NUCLEOTIDE SEQUENCE</scope>
    <source>
        <strain evidence="1">BR232B</strain>
    </source>
</reference>
<name>A0A9N9AGJ2_9GLOM</name>
<keyword evidence="2" id="KW-1185">Reference proteome</keyword>
<organism evidence="1 2">
    <name type="scientific">Paraglomus brasilianum</name>
    <dbReference type="NCBI Taxonomy" id="144538"/>
    <lineage>
        <taxon>Eukaryota</taxon>
        <taxon>Fungi</taxon>
        <taxon>Fungi incertae sedis</taxon>
        <taxon>Mucoromycota</taxon>
        <taxon>Glomeromycotina</taxon>
        <taxon>Glomeromycetes</taxon>
        <taxon>Paraglomerales</taxon>
        <taxon>Paraglomeraceae</taxon>
        <taxon>Paraglomus</taxon>
    </lineage>
</organism>
<proteinExistence type="predicted"/>
<sequence>MSGPDNMNNYVGPYNIGQLEDFDSNQRAIYLQTQQDFHPSAASPFSLHSNVDVISTNTVHDGNIRNRTTLYPPVSHYQPVRVNTFTNSSCPTCGSFKGPTGNRSISYILMPMPSSNVINEHTSLQYLVTKVEKTQSVMTAADFDKMLAGSRV</sequence>
<gene>
    <name evidence="1" type="ORF">PBRASI_LOCUS4028</name>
</gene>
<evidence type="ECO:0000313" key="1">
    <source>
        <dbReference type="EMBL" id="CAG8529298.1"/>
    </source>
</evidence>
<dbReference type="EMBL" id="CAJVPI010000394">
    <property type="protein sequence ID" value="CAG8529298.1"/>
    <property type="molecule type" value="Genomic_DNA"/>
</dbReference>
<protein>
    <submittedName>
        <fullName evidence="1">4850_t:CDS:1</fullName>
    </submittedName>
</protein>
<dbReference type="Proteomes" id="UP000789739">
    <property type="component" value="Unassembled WGS sequence"/>
</dbReference>